<proteinExistence type="predicted"/>
<name>A0A1D2YV05_9BACI</name>
<gene>
    <name evidence="3" type="ORF">BHF71_08850</name>
</gene>
<evidence type="ECO:0000313" key="4">
    <source>
        <dbReference type="Proteomes" id="UP000243739"/>
    </source>
</evidence>
<dbReference type="RefSeq" id="WP_069656640.1">
    <property type="nucleotide sequence ID" value="NZ_MIJF01000021.1"/>
</dbReference>
<keyword evidence="4" id="KW-1185">Reference proteome</keyword>
<keyword evidence="1" id="KW-1133">Transmembrane helix</keyword>
<reference evidence="3 4" key="1">
    <citation type="submission" date="2016-09" db="EMBL/GenBank/DDBJ databases">
        <title>Draft genome sequence for the type strain of Vulcanibacillus modesticaldus BR, a strictly anaerobic, moderately thermophilic, and nitrate-reducing bacterium from deep sea-hydrothermal vents of the Mid-Atlantic Ridge.</title>
        <authorList>
            <person name="Abin C.A."/>
            <person name="Hollibaugh J.T."/>
        </authorList>
    </citation>
    <scope>NUCLEOTIDE SEQUENCE [LARGE SCALE GENOMIC DNA]</scope>
    <source>
        <strain evidence="3 4">BR</strain>
    </source>
</reference>
<feature type="transmembrane region" description="Helical" evidence="1">
    <location>
        <begin position="12"/>
        <end position="38"/>
    </location>
</feature>
<protein>
    <recommendedName>
        <fullName evidence="2">TadE-like domain-containing protein</fullName>
    </recommendedName>
</protein>
<evidence type="ECO:0000256" key="1">
    <source>
        <dbReference type="SAM" id="Phobius"/>
    </source>
</evidence>
<accession>A0A1D2YV05</accession>
<feature type="domain" description="TadE-like" evidence="2">
    <location>
        <begin position="10"/>
        <end position="52"/>
    </location>
</feature>
<dbReference type="OrthoDB" id="1683505at2"/>
<sequence length="130" mass="14602">MKWLRGKEEGQSLVEFSLVFPILLILLLGIIEFGQIFYSYLTIQNASRDGARYGSVWVTDTEIETIVLQKTKSLDQTSLTVTISPAPNLRTSGGQIKVTIDYSLTIIAPIWRDILPNPFPISAETVMRLE</sequence>
<keyword evidence="1" id="KW-0812">Transmembrane</keyword>
<evidence type="ECO:0000259" key="2">
    <source>
        <dbReference type="Pfam" id="PF07811"/>
    </source>
</evidence>
<dbReference type="InterPro" id="IPR012495">
    <property type="entry name" value="TadE-like_dom"/>
</dbReference>
<organism evidence="3 4">
    <name type="scientific">Vulcanibacillus modesticaldus</name>
    <dbReference type="NCBI Taxonomy" id="337097"/>
    <lineage>
        <taxon>Bacteria</taxon>
        <taxon>Bacillati</taxon>
        <taxon>Bacillota</taxon>
        <taxon>Bacilli</taxon>
        <taxon>Bacillales</taxon>
        <taxon>Bacillaceae</taxon>
        <taxon>Vulcanibacillus</taxon>
    </lineage>
</organism>
<dbReference type="EMBL" id="MIJF01000021">
    <property type="protein sequence ID" value="OEF99517.1"/>
    <property type="molecule type" value="Genomic_DNA"/>
</dbReference>
<dbReference type="Pfam" id="PF07811">
    <property type="entry name" value="TadE"/>
    <property type="match status" value="1"/>
</dbReference>
<comment type="caution">
    <text evidence="3">The sequence shown here is derived from an EMBL/GenBank/DDBJ whole genome shotgun (WGS) entry which is preliminary data.</text>
</comment>
<evidence type="ECO:0000313" key="3">
    <source>
        <dbReference type="EMBL" id="OEF99517.1"/>
    </source>
</evidence>
<dbReference type="Proteomes" id="UP000243739">
    <property type="component" value="Unassembled WGS sequence"/>
</dbReference>
<dbReference type="AlphaFoldDB" id="A0A1D2YV05"/>
<keyword evidence="1" id="KW-0472">Membrane</keyword>
<dbReference type="STRING" id="337097.BHF71_08850"/>